<feature type="region of interest" description="Disordered" evidence="1">
    <location>
        <begin position="281"/>
        <end position="306"/>
    </location>
</feature>
<dbReference type="RefSeq" id="XP_003034816.1">
    <property type="nucleotide sequence ID" value="XM_003034770.1"/>
</dbReference>
<name>D8PUS7_SCHCM</name>
<dbReference type="HOGENOM" id="CLU_050396_0_0_1"/>
<sequence length="306" mass="34076">MSYSPASTSSAASTSSRIHPASLVDVSHHSPSVLELVETKVSRQVIDYLVEQTAETVDFALGRPHERGRSLTKQYQSFTSFVNTVITRAEVTMPTILATLVYIDRARPHISIALEEWAHERVFLGALMVASKYLNDSTLKNVHWSICTGVFGKRDVGRVEREYLDVLDFQLGISDQDLMAHYEGLSAVVLPPKSPYYPYPCRDVIPAAHHAAPEDFAYPYDMPELDMSSSPDSSSSMRSMSPLTPPSPVPQTRPRTHHRYGQPTKAAPVVRQTTLDLLRSFPVPSNTRSRPLRTAVPPRRAARIHA</sequence>
<dbReference type="VEuPathDB" id="FungiDB:SCHCODRAFT_02662127"/>
<dbReference type="PANTHER" id="PTHR15615:SF10">
    <property type="entry name" value="PHO85 CYCLIN-2-RELATED"/>
    <property type="match status" value="1"/>
</dbReference>
<accession>D8PUS7</accession>
<dbReference type="SUPFAM" id="SSF47954">
    <property type="entry name" value="Cyclin-like"/>
    <property type="match status" value="1"/>
</dbReference>
<evidence type="ECO:0000313" key="3">
    <source>
        <dbReference type="EMBL" id="EFI99913.1"/>
    </source>
</evidence>
<dbReference type="Gene3D" id="1.10.472.10">
    <property type="entry name" value="Cyclin-like"/>
    <property type="match status" value="1"/>
</dbReference>
<organism evidence="4">
    <name type="scientific">Schizophyllum commune (strain H4-8 / FGSC 9210)</name>
    <name type="common">Split gill fungus</name>
    <dbReference type="NCBI Taxonomy" id="578458"/>
    <lineage>
        <taxon>Eukaryota</taxon>
        <taxon>Fungi</taxon>
        <taxon>Dikarya</taxon>
        <taxon>Basidiomycota</taxon>
        <taxon>Agaricomycotina</taxon>
        <taxon>Agaricomycetes</taxon>
        <taxon>Agaricomycetidae</taxon>
        <taxon>Agaricales</taxon>
        <taxon>Schizophyllaceae</taxon>
        <taxon>Schizophyllum</taxon>
    </lineage>
</organism>
<feature type="compositionally biased region" description="Low complexity" evidence="1">
    <location>
        <begin position="222"/>
        <end position="242"/>
    </location>
</feature>
<evidence type="ECO:0000256" key="1">
    <source>
        <dbReference type="SAM" id="MobiDB-lite"/>
    </source>
</evidence>
<dbReference type="eggNOG" id="KOG1674">
    <property type="taxonomic scope" value="Eukaryota"/>
</dbReference>
<dbReference type="OrthoDB" id="10250320at2759"/>
<protein>
    <recommendedName>
        <fullName evidence="2">Cyclin N-terminal domain-containing protein</fullName>
    </recommendedName>
</protein>
<feature type="domain" description="Cyclin N-terminal" evidence="2">
    <location>
        <begin position="76"/>
        <end position="171"/>
    </location>
</feature>
<dbReference type="InterPro" id="IPR006671">
    <property type="entry name" value="Cyclin_N"/>
</dbReference>
<dbReference type="AlphaFoldDB" id="D8PUS7"/>
<dbReference type="EMBL" id="GL377303">
    <property type="protein sequence ID" value="EFI99913.1"/>
    <property type="molecule type" value="Genomic_DNA"/>
</dbReference>
<dbReference type="InterPro" id="IPR013922">
    <property type="entry name" value="Cyclin_PHO80-like"/>
</dbReference>
<dbReference type="InterPro" id="IPR036915">
    <property type="entry name" value="Cyclin-like_sf"/>
</dbReference>
<dbReference type="GO" id="GO:0005634">
    <property type="term" value="C:nucleus"/>
    <property type="evidence" value="ECO:0007669"/>
    <property type="project" value="TreeGrafter"/>
</dbReference>
<dbReference type="OMA" id="VIIPRTH"/>
<dbReference type="KEGG" id="scm:SCHCO_02662127"/>
<dbReference type="GO" id="GO:0019901">
    <property type="term" value="F:protein kinase binding"/>
    <property type="evidence" value="ECO:0007669"/>
    <property type="project" value="InterPro"/>
</dbReference>
<gene>
    <name evidence="3" type="ORF">SCHCODRAFT_81101</name>
</gene>
<dbReference type="Pfam" id="PF00134">
    <property type="entry name" value="Cyclin_N"/>
    <property type="match status" value="1"/>
</dbReference>
<dbReference type="InParanoid" id="D8PUS7"/>
<dbReference type="STRING" id="578458.D8PUS7"/>
<proteinExistence type="predicted"/>
<keyword evidence="4" id="KW-1185">Reference proteome</keyword>
<dbReference type="GeneID" id="9587218"/>
<reference evidence="3 4" key="1">
    <citation type="journal article" date="2010" name="Nat. Biotechnol.">
        <title>Genome sequence of the model mushroom Schizophyllum commune.</title>
        <authorList>
            <person name="Ohm R.A."/>
            <person name="de Jong J.F."/>
            <person name="Lugones L.G."/>
            <person name="Aerts A."/>
            <person name="Kothe E."/>
            <person name="Stajich J.E."/>
            <person name="de Vries R.P."/>
            <person name="Record E."/>
            <person name="Levasseur A."/>
            <person name="Baker S.E."/>
            <person name="Bartholomew K.A."/>
            <person name="Coutinho P.M."/>
            <person name="Erdmann S."/>
            <person name="Fowler T.J."/>
            <person name="Gathman A.C."/>
            <person name="Lombard V."/>
            <person name="Henrissat B."/>
            <person name="Knabe N."/>
            <person name="Kuees U."/>
            <person name="Lilly W.W."/>
            <person name="Lindquist E."/>
            <person name="Lucas S."/>
            <person name="Magnuson J.K."/>
            <person name="Piumi F."/>
            <person name="Raudaskoski M."/>
            <person name="Salamov A."/>
            <person name="Schmutz J."/>
            <person name="Schwarze F.W.M.R."/>
            <person name="vanKuyk P.A."/>
            <person name="Horton J.S."/>
            <person name="Grigoriev I.V."/>
            <person name="Woesten H.A.B."/>
        </authorList>
    </citation>
    <scope>NUCLEOTIDE SEQUENCE [LARGE SCALE GENOMIC DNA]</scope>
    <source>
        <strain evidence="4">H4-8 / FGSC 9210</strain>
    </source>
</reference>
<feature type="region of interest" description="Disordered" evidence="1">
    <location>
        <begin position="222"/>
        <end position="267"/>
    </location>
</feature>
<dbReference type="GO" id="GO:0016538">
    <property type="term" value="F:cyclin-dependent protein serine/threonine kinase regulator activity"/>
    <property type="evidence" value="ECO:0007669"/>
    <property type="project" value="TreeGrafter"/>
</dbReference>
<dbReference type="CDD" id="cd20557">
    <property type="entry name" value="CYCLIN_ScPCL1-like"/>
    <property type="match status" value="1"/>
</dbReference>
<evidence type="ECO:0000259" key="2">
    <source>
        <dbReference type="Pfam" id="PF00134"/>
    </source>
</evidence>
<dbReference type="Proteomes" id="UP000007431">
    <property type="component" value="Unassembled WGS sequence"/>
</dbReference>
<dbReference type="PANTHER" id="PTHR15615">
    <property type="match status" value="1"/>
</dbReference>
<dbReference type="GO" id="GO:0000307">
    <property type="term" value="C:cyclin-dependent protein kinase holoenzyme complex"/>
    <property type="evidence" value="ECO:0007669"/>
    <property type="project" value="TreeGrafter"/>
</dbReference>
<evidence type="ECO:0000313" key="4">
    <source>
        <dbReference type="Proteomes" id="UP000007431"/>
    </source>
</evidence>